<reference evidence="2" key="1">
    <citation type="journal article" date="2014" name="Int. J. Syst. Evol. Microbiol.">
        <title>Complete genome sequence of Corynebacterium casei LMG S-19264T (=DSM 44701T), isolated from a smear-ripened cheese.</title>
        <authorList>
            <consortium name="US DOE Joint Genome Institute (JGI-PGF)"/>
            <person name="Walter F."/>
            <person name="Albersmeier A."/>
            <person name="Kalinowski J."/>
            <person name="Ruckert C."/>
        </authorList>
    </citation>
    <scope>NUCLEOTIDE SEQUENCE</scope>
    <source>
        <strain evidence="2">CGMCC 1.12785</strain>
    </source>
</reference>
<evidence type="ECO:0000313" key="2">
    <source>
        <dbReference type="EMBL" id="GGA16412.1"/>
    </source>
</evidence>
<dbReference type="RefSeq" id="WP_188550700.1">
    <property type="nucleotide sequence ID" value="NZ_BMFY01000007.1"/>
</dbReference>
<dbReference type="AlphaFoldDB" id="A0A8J2XI82"/>
<comment type="caution">
    <text evidence="2">The sequence shown here is derived from an EMBL/GenBank/DDBJ whole genome shotgun (WGS) entry which is preliminary data.</text>
</comment>
<reference evidence="2" key="2">
    <citation type="submission" date="2020-09" db="EMBL/GenBank/DDBJ databases">
        <authorList>
            <person name="Sun Q."/>
            <person name="Zhou Y."/>
        </authorList>
    </citation>
    <scope>NUCLEOTIDE SEQUENCE</scope>
    <source>
        <strain evidence="2">CGMCC 1.12785</strain>
    </source>
</reference>
<dbReference type="PANTHER" id="PTHR46825:SF9">
    <property type="entry name" value="BETA-LACTAMASE-RELATED DOMAIN-CONTAINING PROTEIN"/>
    <property type="match status" value="1"/>
</dbReference>
<evidence type="ECO:0000259" key="1">
    <source>
        <dbReference type="Pfam" id="PF00144"/>
    </source>
</evidence>
<proteinExistence type="predicted"/>
<sequence length="488" mass="51979">MPENLSPLAFDPAPWENLLAEIARRHHVPGIVAGVLRIDPVTGAEQRFTAATGVSNTRTGVLSTPGTLCQVGSITKVVTTTMILQLREEGKLDLDTPVTDILQDLELGSVDARTITVRHLVTHTSGIDGDLFTDTGRGDDCLEKYVATLKSAESLFAPSTGWSYCNSGFVLAGRIIEVLDGRTWDESLRARISQRLDLDRFFTLPEEVMGHRFQYGHVRQPGQRDWLPAPTALITRSMGPAGLITSSVDDLLDFGGAFLRGGAGPGGTRLLSAESVELMTTPQVTLDPAAATMAPQWGLGWMLDDWNGHRVYWHGGTTIGNNAWFQVLPEDGVVFVVFCNGGVAPAAAPEVYGAFAEVFAGTAPPSTAAPAGPAEDAVLDESLLGTYADASTSLEVRKSEQGTLEARLKAGVLAGDAEPDTLELLPAGAPAHFVTRADDLSPWASVAFTEVDGRDCAYVGIRCLPRRDVTTEENAGDETGEHTEGGAR</sequence>
<dbReference type="InterPro" id="IPR012338">
    <property type="entry name" value="Beta-lactam/transpept-like"/>
</dbReference>
<dbReference type="Proteomes" id="UP000616114">
    <property type="component" value="Unassembled WGS sequence"/>
</dbReference>
<dbReference type="SUPFAM" id="SSF56601">
    <property type="entry name" value="beta-lactamase/transpeptidase-like"/>
    <property type="match status" value="1"/>
</dbReference>
<dbReference type="InterPro" id="IPR050491">
    <property type="entry name" value="AmpC-like"/>
</dbReference>
<dbReference type="PANTHER" id="PTHR46825">
    <property type="entry name" value="D-ALANYL-D-ALANINE-CARBOXYPEPTIDASE/ENDOPEPTIDASE AMPH"/>
    <property type="match status" value="1"/>
</dbReference>
<organism evidence="2 3">
    <name type="scientific">Sediminivirga luteola</name>
    <dbReference type="NCBI Taxonomy" id="1774748"/>
    <lineage>
        <taxon>Bacteria</taxon>
        <taxon>Bacillati</taxon>
        <taxon>Actinomycetota</taxon>
        <taxon>Actinomycetes</taxon>
        <taxon>Micrococcales</taxon>
        <taxon>Brevibacteriaceae</taxon>
        <taxon>Sediminivirga</taxon>
    </lineage>
</organism>
<evidence type="ECO:0000313" key="3">
    <source>
        <dbReference type="Proteomes" id="UP000616114"/>
    </source>
</evidence>
<name>A0A8J2XI82_9MICO</name>
<keyword evidence="3" id="KW-1185">Reference proteome</keyword>
<dbReference type="EMBL" id="BMFY01000007">
    <property type="protein sequence ID" value="GGA16412.1"/>
    <property type="molecule type" value="Genomic_DNA"/>
</dbReference>
<feature type="domain" description="Beta-lactamase-related" evidence="1">
    <location>
        <begin position="16"/>
        <end position="344"/>
    </location>
</feature>
<dbReference type="Gene3D" id="3.40.710.10">
    <property type="entry name" value="DD-peptidase/beta-lactamase superfamily"/>
    <property type="match status" value="1"/>
</dbReference>
<dbReference type="Pfam" id="PF00144">
    <property type="entry name" value="Beta-lactamase"/>
    <property type="match status" value="1"/>
</dbReference>
<dbReference type="InterPro" id="IPR001466">
    <property type="entry name" value="Beta-lactam-related"/>
</dbReference>
<protein>
    <recommendedName>
        <fullName evidence="1">Beta-lactamase-related domain-containing protein</fullName>
    </recommendedName>
</protein>
<gene>
    <name evidence="2" type="ORF">GCM10011333_19390</name>
</gene>
<accession>A0A8J2XI82</accession>